<feature type="compositionally biased region" description="Acidic residues" evidence="1">
    <location>
        <begin position="249"/>
        <end position="265"/>
    </location>
</feature>
<evidence type="ECO:0000313" key="4">
    <source>
        <dbReference type="Proteomes" id="UP000799302"/>
    </source>
</evidence>
<reference evidence="3" key="1">
    <citation type="journal article" date="2020" name="Stud. Mycol.">
        <title>101 Dothideomycetes genomes: a test case for predicting lifestyles and emergence of pathogens.</title>
        <authorList>
            <person name="Haridas S."/>
            <person name="Albert R."/>
            <person name="Binder M."/>
            <person name="Bloem J."/>
            <person name="Labutti K."/>
            <person name="Salamov A."/>
            <person name="Andreopoulos B."/>
            <person name="Baker S."/>
            <person name="Barry K."/>
            <person name="Bills G."/>
            <person name="Bluhm B."/>
            <person name="Cannon C."/>
            <person name="Castanera R."/>
            <person name="Culley D."/>
            <person name="Daum C."/>
            <person name="Ezra D."/>
            <person name="Gonzalez J."/>
            <person name="Henrissat B."/>
            <person name="Kuo A."/>
            <person name="Liang C."/>
            <person name="Lipzen A."/>
            <person name="Lutzoni F."/>
            <person name="Magnuson J."/>
            <person name="Mondo S."/>
            <person name="Nolan M."/>
            <person name="Ohm R."/>
            <person name="Pangilinan J."/>
            <person name="Park H.-J."/>
            <person name="Ramirez L."/>
            <person name="Alfaro M."/>
            <person name="Sun H."/>
            <person name="Tritt A."/>
            <person name="Yoshinaga Y."/>
            <person name="Zwiers L.-H."/>
            <person name="Turgeon B."/>
            <person name="Goodwin S."/>
            <person name="Spatafora J."/>
            <person name="Crous P."/>
            <person name="Grigoriev I."/>
        </authorList>
    </citation>
    <scope>NUCLEOTIDE SEQUENCE</scope>
    <source>
        <strain evidence="3">CBS 115976</strain>
    </source>
</reference>
<name>A0A6A6U8N5_9PEZI</name>
<accession>A0A6A6U8N5</accession>
<protein>
    <recommendedName>
        <fullName evidence="2">Retrovirus-related Pol polyprotein from transposon TNT 1-94-like beta-barrel domain-containing protein</fullName>
    </recommendedName>
</protein>
<organism evidence="3 4">
    <name type="scientific">Microthyrium microscopicum</name>
    <dbReference type="NCBI Taxonomy" id="703497"/>
    <lineage>
        <taxon>Eukaryota</taxon>
        <taxon>Fungi</taxon>
        <taxon>Dikarya</taxon>
        <taxon>Ascomycota</taxon>
        <taxon>Pezizomycotina</taxon>
        <taxon>Dothideomycetes</taxon>
        <taxon>Dothideomycetes incertae sedis</taxon>
        <taxon>Microthyriales</taxon>
        <taxon>Microthyriaceae</taxon>
        <taxon>Microthyrium</taxon>
    </lineage>
</organism>
<dbReference type="InterPro" id="IPR054722">
    <property type="entry name" value="PolX-like_BBD"/>
</dbReference>
<dbReference type="PANTHER" id="PTHR40628:SF1">
    <property type="entry name" value="CHROMO DOMAIN-CONTAINING PROTEIN"/>
    <property type="match status" value="1"/>
</dbReference>
<feature type="compositionally biased region" description="Low complexity" evidence="1">
    <location>
        <begin position="232"/>
        <end position="243"/>
    </location>
</feature>
<dbReference type="Proteomes" id="UP000799302">
    <property type="component" value="Unassembled WGS sequence"/>
</dbReference>
<proteinExistence type="predicted"/>
<sequence>MAPNAPTGEAYNVDWIVSNTSDIHATNNRDWFTAYTPFETTFGTIYTKEHSVKALGIGEVHLNVRLYKQKKGNKPNSKILVLKDVLYAPSLTCNILATPVLSEHSLNFVGGGGYLTDGDGKRAALIETLVLPRLRLHGQPAGKSSLDPNTMYLMNASWSAPERARWERQNPNRTAPSLGEAPYTEEENAWLNKHYDGEFKFLRTLGLSIHKEEDREEGRLIARGFMEDDAKTQTSSTSQASKQPTVDVEMIDPNDETSDDDDDGDTFLQELEDDPMSHLADYNFSAKELKWIKKNYKYSSRFMLSYRLKPFEQEDCNTAKELIKSLMAGP</sequence>
<evidence type="ECO:0000259" key="2">
    <source>
        <dbReference type="Pfam" id="PF22936"/>
    </source>
</evidence>
<feature type="region of interest" description="Disordered" evidence="1">
    <location>
        <begin position="226"/>
        <end position="265"/>
    </location>
</feature>
<evidence type="ECO:0000256" key="1">
    <source>
        <dbReference type="SAM" id="MobiDB-lite"/>
    </source>
</evidence>
<dbReference type="PANTHER" id="PTHR40628">
    <property type="entry name" value="CHROMO DOMAIN-CONTAINING PROTEIN"/>
    <property type="match status" value="1"/>
</dbReference>
<dbReference type="Pfam" id="PF22936">
    <property type="entry name" value="Pol_BBD"/>
    <property type="match status" value="1"/>
</dbReference>
<dbReference type="AlphaFoldDB" id="A0A6A6U8N5"/>
<keyword evidence="4" id="KW-1185">Reference proteome</keyword>
<dbReference type="OrthoDB" id="4232400at2759"/>
<feature type="domain" description="Retrovirus-related Pol polyprotein from transposon TNT 1-94-like beta-barrel" evidence="2">
    <location>
        <begin position="15"/>
        <end position="104"/>
    </location>
</feature>
<gene>
    <name evidence="3" type="ORF">BT63DRAFT_426337</name>
</gene>
<dbReference type="EMBL" id="MU004237">
    <property type="protein sequence ID" value="KAF2667468.1"/>
    <property type="molecule type" value="Genomic_DNA"/>
</dbReference>
<evidence type="ECO:0000313" key="3">
    <source>
        <dbReference type="EMBL" id="KAF2667468.1"/>
    </source>
</evidence>